<proteinExistence type="predicted"/>
<sequence length="166" mass="18543">MVRIVGAVTAELRLREVRDTDLPEFFRHQSDPAAVQMAAFAADDPHDRRAFAAHWHRIRTDPAIVARTVTVADRVVGHVLAFPVGERTEVSYWIDRPHWGRGYATGALAALLRELPRRPVHARAAQDNRGSLAVLRKCGFVIRGTDHGYSTTRGADVPEYVLELTD</sequence>
<dbReference type="Gene3D" id="3.40.630.30">
    <property type="match status" value="1"/>
</dbReference>
<dbReference type="Proteomes" id="UP000198937">
    <property type="component" value="Unassembled WGS sequence"/>
</dbReference>
<reference evidence="2 3" key="1">
    <citation type="submission" date="2016-06" db="EMBL/GenBank/DDBJ databases">
        <authorList>
            <person name="Kjaerup R.B."/>
            <person name="Dalgaard T.S."/>
            <person name="Juul-Madsen H.R."/>
        </authorList>
    </citation>
    <scope>NUCLEOTIDE SEQUENCE [LARGE SCALE GENOMIC DNA]</scope>
    <source>
        <strain evidence="2 3">DSM 45577</strain>
    </source>
</reference>
<dbReference type="InterPro" id="IPR016181">
    <property type="entry name" value="Acyl_CoA_acyltransferase"/>
</dbReference>
<keyword evidence="3" id="KW-1185">Reference proteome</keyword>
<dbReference type="Pfam" id="PF13302">
    <property type="entry name" value="Acetyltransf_3"/>
    <property type="match status" value="1"/>
</dbReference>
<evidence type="ECO:0000259" key="1">
    <source>
        <dbReference type="PROSITE" id="PS51186"/>
    </source>
</evidence>
<dbReference type="PANTHER" id="PTHR43328:SF1">
    <property type="entry name" value="N-ACETYLTRANSFERASE DOMAIN-CONTAINING PROTEIN"/>
    <property type="match status" value="1"/>
</dbReference>
<protein>
    <submittedName>
        <fullName evidence="2">Protein N-acetyltransferase, RimJ/RimL family</fullName>
    </submittedName>
</protein>
<evidence type="ECO:0000313" key="2">
    <source>
        <dbReference type="EMBL" id="SCL54068.1"/>
    </source>
</evidence>
<accession>A0A1C6UJE8</accession>
<gene>
    <name evidence="2" type="ORF">GA0070617_2553</name>
</gene>
<dbReference type="PROSITE" id="PS51186">
    <property type="entry name" value="GNAT"/>
    <property type="match status" value="1"/>
</dbReference>
<dbReference type="STRING" id="683228.GA0070617_2553"/>
<keyword evidence="2" id="KW-0808">Transferase</keyword>
<name>A0A1C6UJE8_9ACTN</name>
<feature type="domain" description="N-acetyltransferase" evidence="1">
    <location>
        <begin position="12"/>
        <end position="166"/>
    </location>
</feature>
<dbReference type="InterPro" id="IPR000182">
    <property type="entry name" value="GNAT_dom"/>
</dbReference>
<dbReference type="SUPFAM" id="SSF55729">
    <property type="entry name" value="Acyl-CoA N-acyltransferases (Nat)"/>
    <property type="match status" value="1"/>
</dbReference>
<dbReference type="GO" id="GO:0016747">
    <property type="term" value="F:acyltransferase activity, transferring groups other than amino-acyl groups"/>
    <property type="evidence" value="ECO:0007669"/>
    <property type="project" value="InterPro"/>
</dbReference>
<dbReference type="PANTHER" id="PTHR43328">
    <property type="entry name" value="ACETYLTRANSFERASE-RELATED"/>
    <property type="match status" value="1"/>
</dbReference>
<dbReference type="EMBL" id="FMIA01000002">
    <property type="protein sequence ID" value="SCL54068.1"/>
    <property type="molecule type" value="Genomic_DNA"/>
</dbReference>
<dbReference type="AlphaFoldDB" id="A0A1C6UJE8"/>
<organism evidence="2 3">
    <name type="scientific">Micromonospora yangpuensis</name>
    <dbReference type="NCBI Taxonomy" id="683228"/>
    <lineage>
        <taxon>Bacteria</taxon>
        <taxon>Bacillati</taxon>
        <taxon>Actinomycetota</taxon>
        <taxon>Actinomycetes</taxon>
        <taxon>Micromonosporales</taxon>
        <taxon>Micromonosporaceae</taxon>
        <taxon>Micromonospora</taxon>
    </lineage>
</organism>
<evidence type="ECO:0000313" key="3">
    <source>
        <dbReference type="Proteomes" id="UP000198937"/>
    </source>
</evidence>